<evidence type="ECO:0000313" key="3">
    <source>
        <dbReference type="Proteomes" id="UP000053958"/>
    </source>
</evidence>
<keyword evidence="3" id="KW-1185">Reference proteome</keyword>
<sequence>MNAARQMHYSIELSKALQRNFHCHHVSSRFGDSDSLLGPEIARGKHSQIMNNLPNVLTRLEHLRTVTVDASSGTVVFGSEMSFAGYQTGLDILQFDAELVGRLLLDKLLLQPLFGLLLVKPGFHKIPDAANSHARHCRLTTETGLARESDNLLRRNTDINREQSDSSTPDTQSSTLDPSTEANFRFVEQAVYCRRL</sequence>
<organism evidence="2 3">
    <name type="scientific">Rasamsonia emersonii (strain ATCC 16479 / CBS 393.64 / IMI 116815)</name>
    <dbReference type="NCBI Taxonomy" id="1408163"/>
    <lineage>
        <taxon>Eukaryota</taxon>
        <taxon>Fungi</taxon>
        <taxon>Dikarya</taxon>
        <taxon>Ascomycota</taxon>
        <taxon>Pezizomycotina</taxon>
        <taxon>Eurotiomycetes</taxon>
        <taxon>Eurotiomycetidae</taxon>
        <taxon>Eurotiales</taxon>
        <taxon>Trichocomaceae</taxon>
        <taxon>Rasamsonia</taxon>
    </lineage>
</organism>
<protein>
    <submittedName>
        <fullName evidence="2">Uncharacterized protein</fullName>
    </submittedName>
</protein>
<feature type="compositionally biased region" description="Low complexity" evidence="1">
    <location>
        <begin position="165"/>
        <end position="179"/>
    </location>
</feature>
<dbReference type="AlphaFoldDB" id="A0A0F4Z760"/>
<feature type="region of interest" description="Disordered" evidence="1">
    <location>
        <begin position="155"/>
        <end position="179"/>
    </location>
</feature>
<name>A0A0F4Z760_RASE3</name>
<feature type="compositionally biased region" description="Basic and acidic residues" evidence="1">
    <location>
        <begin position="155"/>
        <end position="164"/>
    </location>
</feature>
<dbReference type="GeneID" id="25312309"/>
<evidence type="ECO:0000313" key="2">
    <source>
        <dbReference type="EMBL" id="KKA25698.1"/>
    </source>
</evidence>
<accession>A0A0F4Z760</accession>
<proteinExistence type="predicted"/>
<dbReference type="Proteomes" id="UP000053958">
    <property type="component" value="Unassembled WGS sequence"/>
</dbReference>
<gene>
    <name evidence="2" type="ORF">T310_0254</name>
</gene>
<dbReference type="RefSeq" id="XP_013332310.1">
    <property type="nucleotide sequence ID" value="XM_013476856.1"/>
</dbReference>
<reference evidence="2 3" key="1">
    <citation type="submission" date="2015-04" db="EMBL/GenBank/DDBJ databases">
        <authorList>
            <person name="Heijne W.H."/>
            <person name="Fedorova N.D."/>
            <person name="Nierman W.C."/>
            <person name="Vollebregt A.W."/>
            <person name="Zhao Z."/>
            <person name="Wu L."/>
            <person name="Kumar M."/>
            <person name="Stam H."/>
            <person name="van den Berg M.A."/>
            <person name="Pel H.J."/>
        </authorList>
    </citation>
    <scope>NUCLEOTIDE SEQUENCE [LARGE SCALE GENOMIC DNA]</scope>
    <source>
        <strain evidence="2 3">CBS 393.64</strain>
    </source>
</reference>
<evidence type="ECO:0000256" key="1">
    <source>
        <dbReference type="SAM" id="MobiDB-lite"/>
    </source>
</evidence>
<comment type="caution">
    <text evidence="2">The sequence shown here is derived from an EMBL/GenBank/DDBJ whole genome shotgun (WGS) entry which is preliminary data.</text>
</comment>
<dbReference type="EMBL" id="LASV01000014">
    <property type="protein sequence ID" value="KKA25698.1"/>
    <property type="molecule type" value="Genomic_DNA"/>
</dbReference>